<dbReference type="Gene3D" id="1.25.40.990">
    <property type="match status" value="1"/>
</dbReference>
<reference evidence="2 3" key="1">
    <citation type="journal article" date="2001" name="Nature">
        <title>Genome sequence and gene compaction of the eukaryote parasite Encephalitozoon cuniculi.</title>
        <authorList>
            <person name="Katinka M.D."/>
            <person name="Duprat S."/>
            <person name="Cornillot E."/>
            <person name="Metenier G."/>
            <person name="Thomarat F."/>
            <person name="Prensier G."/>
            <person name="Barbe V."/>
            <person name="Peyretaillade E."/>
            <person name="Brottier P."/>
            <person name="Wincker P."/>
            <person name="Delbac F."/>
            <person name="El Alaoui H."/>
            <person name="Peyret P."/>
            <person name="Saurin W."/>
            <person name="Gouy M."/>
            <person name="Weissenbach J."/>
            <person name="Vivares C.P."/>
        </authorList>
    </citation>
    <scope>NUCLEOTIDE SEQUENCE [LARGE SCALE GENOMIC DNA]</scope>
    <source>
        <strain evidence="2 3">GB-M1</strain>
    </source>
</reference>
<sequence length="585" mass="66876">MEDLRAKYERLLEARANAKPSENMVGKCMTFCPELEGLERVLNNDVSPYEAEVMIKKYRKPSSGKHRELPEDVRPVEVLVGVINHVIKLCAGDQSIRMYRFADNGIRAVISDMRIQNEKGKAAIEILEKAARFYIVFRYLLHDHPHFNKDMNLGQLKVVIASLIRLYGLGEAGCKEKDNREEFYCYHILASMGERYVAGIQGWIGGGRCRLPTEITKKYMQNNASGFFRLLRRLDYLAFCLAQSFAGEIRAKSVQMFRKSLAEKVNIEFFGDVLWADESEIEELMKRKGVVVKSGKVDFEEKGGGEEYEKVVPSSRRIETSVKAPIVFMLHGCIDYKISTAILCAVLRKRLEALRLPLGDRHPQDEDRERSAGNRLFAKKMCIAILDEVVRKIAVEVFSRIMLLNTLRRYLTGWKDEAAKRNKNAPVKNRYLLLVVLDREISSVSFMGCINSSVLNTLVPVITYIDKTTVDEMLMYNLCVFSVSKSKREEIYSRYRMINLIADTPQGLSKRVEEIYERAVNALKVRKSTLFAFIDGMDKVQAIEAIVRLIDNGRNGDILEGNLALLYEGKPLVECDIYYEEEGVD</sequence>
<evidence type="ECO:0000313" key="2">
    <source>
        <dbReference type="EMBL" id="CAD25314.2"/>
    </source>
</evidence>
<dbReference type="GO" id="GO:0005737">
    <property type="term" value="C:cytoplasm"/>
    <property type="evidence" value="ECO:0007669"/>
    <property type="project" value="TreeGrafter"/>
</dbReference>
<evidence type="ECO:0000313" key="3">
    <source>
        <dbReference type="Proteomes" id="UP000000819"/>
    </source>
</evidence>
<evidence type="ECO:0000259" key="1">
    <source>
        <dbReference type="Pfam" id="PF03399"/>
    </source>
</evidence>
<organism evidence="2 3">
    <name type="scientific">Encephalitozoon cuniculi (strain GB-M1)</name>
    <name type="common">Microsporidian parasite</name>
    <dbReference type="NCBI Taxonomy" id="284813"/>
    <lineage>
        <taxon>Eukaryota</taxon>
        <taxon>Fungi</taxon>
        <taxon>Fungi incertae sedis</taxon>
        <taxon>Microsporidia</taxon>
        <taxon>Unikaryonidae</taxon>
        <taxon>Encephalitozoon</taxon>
    </lineage>
</organism>
<dbReference type="AlphaFoldDB" id="Q8SVS3"/>
<proteinExistence type="predicted"/>
<reference evidence="2 3" key="2">
    <citation type="journal article" date="2009" name="BMC Genomics">
        <title>Identification of transcriptional signals in Encephalitozoon cuniculi widespread among Microsporidia phylum: support for accurate structural genome annotation.</title>
        <authorList>
            <person name="Peyretaillade E."/>
            <person name="Goncalves O."/>
            <person name="Terrat S."/>
            <person name="Dugat-Bony E."/>
            <person name="Wincker P."/>
            <person name="Cornman R.S."/>
            <person name="Evans J.D."/>
            <person name="Delbac F."/>
            <person name="Peyret P."/>
        </authorList>
    </citation>
    <scope>NUCLEOTIDE SEQUENCE [LARGE SCALE GENOMIC DNA]</scope>
    <source>
        <strain evidence="2 3">GB-M1</strain>
    </source>
</reference>
<dbReference type="Proteomes" id="UP000000819">
    <property type="component" value="Chromosome IV"/>
</dbReference>
<dbReference type="InterPro" id="IPR005062">
    <property type="entry name" value="SAC3/GANP/THP3_conserved"/>
</dbReference>
<dbReference type="RefSeq" id="NP_584810.2">
    <property type="nucleotide sequence ID" value="NM_001041160.2"/>
</dbReference>
<protein>
    <recommendedName>
        <fullName evidence="1">SAC3/GANP/THP3 conserved domain-containing protein</fullName>
    </recommendedName>
</protein>
<dbReference type="GeneID" id="858958"/>
<dbReference type="EMBL" id="AL590444">
    <property type="protein sequence ID" value="CAD25314.2"/>
    <property type="molecule type" value="Genomic_DNA"/>
</dbReference>
<dbReference type="GO" id="GO:0070390">
    <property type="term" value="C:transcription export complex 2"/>
    <property type="evidence" value="ECO:0007669"/>
    <property type="project" value="TreeGrafter"/>
</dbReference>
<dbReference type="VEuPathDB" id="MicrosporidiaDB:ECU04_1260"/>
<dbReference type="KEGG" id="ecu:ECU04_1260"/>
<dbReference type="GO" id="GO:0006406">
    <property type="term" value="P:mRNA export from nucleus"/>
    <property type="evidence" value="ECO:0007669"/>
    <property type="project" value="TreeGrafter"/>
</dbReference>
<dbReference type="HOGENOM" id="CLU_036727_1_0_1"/>
<dbReference type="InterPro" id="IPR045107">
    <property type="entry name" value="SAC3/GANP/THP3"/>
</dbReference>
<feature type="domain" description="SAC3/GANP/THP3 conserved" evidence="1">
    <location>
        <begin position="31"/>
        <end position="292"/>
    </location>
</feature>
<dbReference type="STRING" id="284813.Q8SVS3"/>
<dbReference type="OrthoDB" id="264795at2759"/>
<dbReference type="Pfam" id="PF03399">
    <property type="entry name" value="SAC3_GANP"/>
    <property type="match status" value="1"/>
</dbReference>
<dbReference type="PANTHER" id="PTHR12436">
    <property type="entry name" value="80 KDA MCM3-ASSOCIATED PROTEIN"/>
    <property type="match status" value="1"/>
</dbReference>
<keyword evidence="3" id="KW-1185">Reference proteome</keyword>
<name>Q8SVS3_ENCCU</name>
<gene>
    <name evidence="2" type="ordered locus">ECU04_1260</name>
</gene>
<accession>Q8SVS3</accession>
<dbReference type="InParanoid" id="Q8SVS3"/>
<dbReference type="PANTHER" id="PTHR12436:SF3">
    <property type="entry name" value="GERMINAL-CENTER ASSOCIATED NUCLEAR PROTEIN"/>
    <property type="match status" value="1"/>
</dbReference>